<keyword evidence="2" id="KW-1185">Reference proteome</keyword>
<accession>A0AAN0MHV1</accession>
<name>A0AAN0MHV1_9ACTN</name>
<dbReference type="Proteomes" id="UP001431656">
    <property type="component" value="Chromosome"/>
</dbReference>
<reference evidence="1" key="1">
    <citation type="journal article" date="2024" name="Int. J. Syst. Evol. Microbiol.">
        <title>Brooklawnia propionicigenes sp. nov., a facultatively anaerobic, propionate-producing bacterium isolated from a methanogenic reactor treating waste from cattle farms.</title>
        <authorList>
            <person name="Akita Y."/>
            <person name="Ueki A."/>
            <person name="Tonouchi A."/>
            <person name="Sugawara Y."/>
            <person name="Honma S."/>
            <person name="Kaku N."/>
            <person name="Ueki K."/>
        </authorList>
    </citation>
    <scope>NUCLEOTIDE SEQUENCE</scope>
    <source>
        <strain evidence="1">SH051</strain>
    </source>
</reference>
<proteinExistence type="predicted"/>
<evidence type="ECO:0000313" key="2">
    <source>
        <dbReference type="Proteomes" id="UP001431656"/>
    </source>
</evidence>
<sequence>MGSGCAAQVFPNEGEDPVPAINIKIPATDSTGRPIPDLSYIIQMEDLKHQAARSQGLALVERPLKEISKTLADWKKGAAR</sequence>
<protein>
    <submittedName>
        <fullName evidence="1">Uncharacterized protein</fullName>
    </submittedName>
</protein>
<evidence type="ECO:0000313" key="1">
    <source>
        <dbReference type="EMBL" id="BEH02739.1"/>
    </source>
</evidence>
<organism evidence="1 2">
    <name type="scientific">Brooklawnia propionicigenes</name>
    <dbReference type="NCBI Taxonomy" id="3041175"/>
    <lineage>
        <taxon>Bacteria</taxon>
        <taxon>Bacillati</taxon>
        <taxon>Actinomycetota</taxon>
        <taxon>Actinomycetes</taxon>
        <taxon>Propionibacteriales</taxon>
        <taxon>Propionibacteriaceae</taxon>
        <taxon>Brooklawnia</taxon>
    </lineage>
</organism>
<dbReference type="EMBL" id="AP028056">
    <property type="protein sequence ID" value="BEH02739.1"/>
    <property type="molecule type" value="Genomic_DNA"/>
</dbReference>
<dbReference type="AlphaFoldDB" id="A0AAN0MHV1"/>
<dbReference type="KEGG" id="broo:brsh051_20200"/>
<gene>
    <name evidence="1" type="ORF">brsh051_20200</name>
</gene>